<dbReference type="RefSeq" id="WP_057761189.1">
    <property type="nucleotide sequence ID" value="NZ_JBDLOB010000003.1"/>
</dbReference>
<reference evidence="2 3" key="1">
    <citation type="submission" date="2024-05" db="EMBL/GenBank/DDBJ databases">
        <title>Genome sequencing of Marine Estuary Bacteria, Pseudoalteromonas distincta strain FA, Psychrobacter proteolyticus strain EA, and Shewanella baltica strain CA.</title>
        <authorList>
            <person name="Dieffenbach S.A."/>
            <person name="Maclea K.S."/>
        </authorList>
    </citation>
    <scope>NUCLEOTIDE SEQUENCE [LARGE SCALE GENOMIC DNA]</scope>
    <source>
        <strain evidence="2 3">EA</strain>
    </source>
</reference>
<accession>A0ABV0D608</accession>
<feature type="compositionally biased region" description="Polar residues" evidence="1">
    <location>
        <begin position="1"/>
        <end position="12"/>
    </location>
</feature>
<evidence type="ECO:0000313" key="3">
    <source>
        <dbReference type="Proteomes" id="UP001414441"/>
    </source>
</evidence>
<organism evidence="2 3">
    <name type="scientific">Psychrobacter proteolyticus</name>
    <dbReference type="NCBI Taxonomy" id="147825"/>
    <lineage>
        <taxon>Bacteria</taxon>
        <taxon>Pseudomonadati</taxon>
        <taxon>Pseudomonadota</taxon>
        <taxon>Gammaproteobacteria</taxon>
        <taxon>Moraxellales</taxon>
        <taxon>Moraxellaceae</taxon>
        <taxon>Psychrobacter</taxon>
    </lineage>
</organism>
<sequence length="66" mass="7255">MNNSHNESVNSDHNLKDADDNNGIVPDDALQKANPAAAEKATEDHDPHNVAKSNKQYDSPLMEDKK</sequence>
<proteinExistence type="predicted"/>
<gene>
    <name evidence="2" type="ORF">ABFV72_07430</name>
</gene>
<dbReference type="EMBL" id="JBDLOB010000003">
    <property type="protein sequence ID" value="MEN8625842.1"/>
    <property type="molecule type" value="Genomic_DNA"/>
</dbReference>
<comment type="caution">
    <text evidence="2">The sequence shown here is derived from an EMBL/GenBank/DDBJ whole genome shotgun (WGS) entry which is preliminary data.</text>
</comment>
<feature type="region of interest" description="Disordered" evidence="1">
    <location>
        <begin position="1"/>
        <end position="66"/>
    </location>
</feature>
<keyword evidence="3" id="KW-1185">Reference proteome</keyword>
<dbReference type="Proteomes" id="UP001414441">
    <property type="component" value="Unassembled WGS sequence"/>
</dbReference>
<name>A0ABV0D608_9GAMM</name>
<protein>
    <submittedName>
        <fullName evidence="2">Uncharacterized protein</fullName>
    </submittedName>
</protein>
<evidence type="ECO:0000313" key="2">
    <source>
        <dbReference type="EMBL" id="MEN8625842.1"/>
    </source>
</evidence>
<feature type="compositionally biased region" description="Basic and acidic residues" evidence="1">
    <location>
        <begin position="40"/>
        <end position="49"/>
    </location>
</feature>
<evidence type="ECO:0000256" key="1">
    <source>
        <dbReference type="SAM" id="MobiDB-lite"/>
    </source>
</evidence>